<name>A0A200RCV2_MACCD</name>
<dbReference type="InterPro" id="IPR038336">
    <property type="entry name" value="NET_sf"/>
</dbReference>
<dbReference type="InterPro" id="IPR000679">
    <property type="entry name" value="Znf_GATA"/>
</dbReference>
<dbReference type="SMART" id="SM00401">
    <property type="entry name" value="ZnF_GATA"/>
    <property type="match status" value="1"/>
</dbReference>
<dbReference type="GO" id="GO:0006355">
    <property type="term" value="P:regulation of DNA-templated transcription"/>
    <property type="evidence" value="ECO:0007669"/>
    <property type="project" value="InterPro"/>
</dbReference>
<organism evidence="5 6">
    <name type="scientific">Macleaya cordata</name>
    <name type="common">Five-seeded plume-poppy</name>
    <name type="synonym">Bocconia cordata</name>
    <dbReference type="NCBI Taxonomy" id="56857"/>
    <lineage>
        <taxon>Eukaryota</taxon>
        <taxon>Viridiplantae</taxon>
        <taxon>Streptophyta</taxon>
        <taxon>Embryophyta</taxon>
        <taxon>Tracheophyta</taxon>
        <taxon>Spermatophyta</taxon>
        <taxon>Magnoliopsida</taxon>
        <taxon>Ranunculales</taxon>
        <taxon>Papaveraceae</taxon>
        <taxon>Papaveroideae</taxon>
        <taxon>Macleaya</taxon>
    </lineage>
</organism>
<accession>A0A200RCV2</accession>
<evidence type="ECO:0000259" key="4">
    <source>
        <dbReference type="PROSITE" id="PS51525"/>
    </source>
</evidence>
<dbReference type="PROSITE" id="PS51525">
    <property type="entry name" value="NET"/>
    <property type="match status" value="1"/>
</dbReference>
<keyword evidence="2" id="KW-0804">Transcription</keyword>
<evidence type="ECO:0000256" key="1">
    <source>
        <dbReference type="ARBA" id="ARBA00023015"/>
    </source>
</evidence>
<feature type="domain" description="NET" evidence="4">
    <location>
        <begin position="292"/>
        <end position="374"/>
    </location>
</feature>
<keyword evidence="1" id="KW-0805">Transcription regulation</keyword>
<dbReference type="OrthoDB" id="21449at2759"/>
<dbReference type="AlphaFoldDB" id="A0A200RCV2"/>
<evidence type="ECO:0000256" key="2">
    <source>
        <dbReference type="ARBA" id="ARBA00023163"/>
    </source>
</evidence>
<dbReference type="Gene3D" id="3.30.50.10">
    <property type="entry name" value="Erythroid Transcription Factor GATA-1, subunit A"/>
    <property type="match status" value="1"/>
</dbReference>
<dbReference type="Pfam" id="PF17035">
    <property type="entry name" value="BET"/>
    <property type="match status" value="1"/>
</dbReference>
<dbReference type="GO" id="GO:0043565">
    <property type="term" value="F:sequence-specific DNA binding"/>
    <property type="evidence" value="ECO:0007669"/>
    <property type="project" value="InterPro"/>
</dbReference>
<dbReference type="PANTHER" id="PTHR45926">
    <property type="entry name" value="OSJNBA0053K19.4 PROTEIN"/>
    <property type="match status" value="1"/>
</dbReference>
<reference evidence="5 6" key="1">
    <citation type="journal article" date="2017" name="Mol. Plant">
        <title>The Genome of Medicinal Plant Macleaya cordata Provides New Insights into Benzylisoquinoline Alkaloids Metabolism.</title>
        <authorList>
            <person name="Liu X."/>
            <person name="Liu Y."/>
            <person name="Huang P."/>
            <person name="Ma Y."/>
            <person name="Qing Z."/>
            <person name="Tang Q."/>
            <person name="Cao H."/>
            <person name="Cheng P."/>
            <person name="Zheng Y."/>
            <person name="Yuan Z."/>
            <person name="Zhou Y."/>
            <person name="Liu J."/>
            <person name="Tang Z."/>
            <person name="Zhuo Y."/>
            <person name="Zhang Y."/>
            <person name="Yu L."/>
            <person name="Huang J."/>
            <person name="Yang P."/>
            <person name="Peng Q."/>
            <person name="Zhang J."/>
            <person name="Jiang W."/>
            <person name="Zhang Z."/>
            <person name="Lin K."/>
            <person name="Ro D.K."/>
            <person name="Chen X."/>
            <person name="Xiong X."/>
            <person name="Shang Y."/>
            <person name="Huang S."/>
            <person name="Zeng J."/>
        </authorList>
    </citation>
    <scope>NUCLEOTIDE SEQUENCE [LARGE SCALE GENOMIC DNA]</scope>
    <source>
        <strain evidence="6">cv. BLH2017</strain>
        <tissue evidence="5">Root</tissue>
    </source>
</reference>
<evidence type="ECO:0000313" key="5">
    <source>
        <dbReference type="EMBL" id="OVA20552.1"/>
    </source>
</evidence>
<comment type="caution">
    <text evidence="5">The sequence shown here is derived from an EMBL/GenBank/DDBJ whole genome shotgun (WGS) entry which is preliminary data.</text>
</comment>
<gene>
    <name evidence="5" type="ORF">BVC80_1065g106</name>
</gene>
<dbReference type="InParanoid" id="A0A200RCV2"/>
<sequence length="436" mass="48807">MADTLRGSKDHDEPEEVVPDYFRYYIREIQDLFSQNEDILSLSSQHSISSAGACAKDKVDNVDIHFSNVKEANALFSDGVSDGLSDFKRERLKASVKQSVDVLSQEVDEMLDPVLAMYRIKAHLWNKERLSTYPNSSHGVVSCSPCKKQKISSSPSSTTIPIRVGIVGPRSCGEGSVSEDMDDKCPDTVSSEESHFNDQKKSCSDCKSTKIPHWRDGPGGPKPSSNACRTKYKKRRATEDPVEVEEKNTEVDEDLLTLLENGGSLAKEVVKKYSDELSTKLEKMEQQLEELLDIVVSKCRYMNLAEKQQLRKLIQNLPPKNLDRVVEIVRRSKLPKGGTPCKEIHIDLEKVDNVTLWRLYYYVEAVASAKRLSSLQKEVFGVPQGTDGGFSPNLFTIKAGNGLDNSPRQEQKKDVTAPKLYSIGERTIFTRGMFGC</sequence>
<dbReference type="EMBL" id="MVGT01000078">
    <property type="protein sequence ID" value="OVA20552.1"/>
    <property type="molecule type" value="Genomic_DNA"/>
</dbReference>
<evidence type="ECO:0000313" key="6">
    <source>
        <dbReference type="Proteomes" id="UP000195402"/>
    </source>
</evidence>
<proteinExistence type="predicted"/>
<feature type="region of interest" description="Disordered" evidence="3">
    <location>
        <begin position="171"/>
        <end position="248"/>
    </location>
</feature>
<dbReference type="STRING" id="56857.A0A200RCV2"/>
<evidence type="ECO:0000256" key="3">
    <source>
        <dbReference type="SAM" id="MobiDB-lite"/>
    </source>
</evidence>
<dbReference type="InterPro" id="IPR013088">
    <property type="entry name" value="Znf_NHR/GATA"/>
</dbReference>
<dbReference type="GO" id="GO:0008270">
    <property type="term" value="F:zinc ion binding"/>
    <property type="evidence" value="ECO:0007669"/>
    <property type="project" value="InterPro"/>
</dbReference>
<dbReference type="InterPro" id="IPR027353">
    <property type="entry name" value="NET_dom"/>
</dbReference>
<feature type="compositionally biased region" description="Basic and acidic residues" evidence="3">
    <location>
        <begin position="192"/>
        <end position="216"/>
    </location>
</feature>
<dbReference type="Proteomes" id="UP000195402">
    <property type="component" value="Unassembled WGS sequence"/>
</dbReference>
<dbReference type="OMA" id="EDNVMLW"/>
<dbReference type="Gene3D" id="1.20.1270.220">
    <property type="match status" value="1"/>
</dbReference>
<protein>
    <submittedName>
        <fullName evidence="5">Zinc finger protein</fullName>
    </submittedName>
</protein>
<keyword evidence="6" id="KW-1185">Reference proteome</keyword>